<evidence type="ECO:0000313" key="1">
    <source>
        <dbReference type="EMBL" id="CAD9663959.1"/>
    </source>
</evidence>
<gene>
    <name evidence="1" type="ORF">QSP1433_LOCUS844</name>
</gene>
<organism evidence="1">
    <name type="scientific">Mucochytrium quahogii</name>
    <dbReference type="NCBI Taxonomy" id="96639"/>
    <lineage>
        <taxon>Eukaryota</taxon>
        <taxon>Sar</taxon>
        <taxon>Stramenopiles</taxon>
        <taxon>Bigyra</taxon>
        <taxon>Labyrinthulomycetes</taxon>
        <taxon>Thraustochytrida</taxon>
        <taxon>Thraustochytriidae</taxon>
        <taxon>Mucochytrium</taxon>
    </lineage>
</organism>
<proteinExistence type="predicted"/>
<name>A0A7S2W312_9STRA</name>
<dbReference type="AlphaFoldDB" id="A0A7S2W312"/>
<dbReference type="EMBL" id="HBHK01001428">
    <property type="protein sequence ID" value="CAD9663959.1"/>
    <property type="molecule type" value="Transcribed_RNA"/>
</dbReference>
<accession>A0A7S2W312</accession>
<sequence length="101" mass="11299">MRAICKILKPFRESETDVGRETVNTEHGSESRRLLWGARLETQSMLCVVGKITLPRLHISYACTDPNNLQQYVCVVRLASLQLVEPCPGCNFPCSATVGKY</sequence>
<protein>
    <submittedName>
        <fullName evidence="1">Uncharacterized protein</fullName>
    </submittedName>
</protein>
<reference evidence="1" key="1">
    <citation type="submission" date="2021-01" db="EMBL/GenBank/DDBJ databases">
        <authorList>
            <person name="Corre E."/>
            <person name="Pelletier E."/>
            <person name="Niang G."/>
            <person name="Scheremetjew M."/>
            <person name="Finn R."/>
            <person name="Kale V."/>
            <person name="Holt S."/>
            <person name="Cochrane G."/>
            <person name="Meng A."/>
            <person name="Brown T."/>
            <person name="Cohen L."/>
        </authorList>
    </citation>
    <scope>NUCLEOTIDE SEQUENCE</scope>
    <source>
        <strain evidence="1">NY070348D</strain>
    </source>
</reference>